<proteinExistence type="predicted"/>
<evidence type="ECO:0000256" key="1">
    <source>
        <dbReference type="SAM" id="MobiDB-lite"/>
    </source>
</evidence>
<dbReference type="STRING" id="269800.Tfu_2525"/>
<dbReference type="Gene3D" id="3.40.50.12780">
    <property type="entry name" value="N-terminal domain of ligase-like"/>
    <property type="match status" value="1"/>
</dbReference>
<feature type="compositionally biased region" description="Low complexity" evidence="1">
    <location>
        <begin position="10"/>
        <end position="26"/>
    </location>
</feature>
<feature type="region of interest" description="Disordered" evidence="1">
    <location>
        <begin position="1"/>
        <end position="62"/>
    </location>
</feature>
<dbReference type="NCBIfam" id="TIGR03089">
    <property type="entry name" value="TIGR03089 family protein"/>
    <property type="match status" value="1"/>
</dbReference>
<dbReference type="SUPFAM" id="SSF56801">
    <property type="entry name" value="Acetyl-CoA synthetase-like"/>
    <property type="match status" value="1"/>
</dbReference>
<dbReference type="KEGG" id="tfu:Tfu_2525"/>
<dbReference type="AlphaFoldDB" id="Q47LW4"/>
<dbReference type="InterPro" id="IPR042099">
    <property type="entry name" value="ANL_N_sf"/>
</dbReference>
<accession>Q47LW4</accession>
<dbReference type="Pfam" id="PF00501">
    <property type="entry name" value="AMP-binding"/>
    <property type="match status" value="1"/>
</dbReference>
<evidence type="ECO:0000313" key="3">
    <source>
        <dbReference type="EMBL" id="AAZ56558.1"/>
    </source>
</evidence>
<gene>
    <name evidence="3" type="ordered locus">Tfu_2525</name>
</gene>
<dbReference type="EMBL" id="CP000088">
    <property type="protein sequence ID" value="AAZ56558.1"/>
    <property type="molecule type" value="Genomic_DNA"/>
</dbReference>
<dbReference type="InterPro" id="IPR000873">
    <property type="entry name" value="AMP-dep_synth/lig_dom"/>
</dbReference>
<feature type="compositionally biased region" description="Polar residues" evidence="1">
    <location>
        <begin position="33"/>
        <end position="53"/>
    </location>
</feature>
<evidence type="ECO:0000259" key="2">
    <source>
        <dbReference type="Pfam" id="PF00501"/>
    </source>
</evidence>
<reference evidence="3" key="1">
    <citation type="submission" date="2005-07" db="EMBL/GenBank/DDBJ databases">
        <title>Complete sequence of Thermobifida fusca YX.</title>
        <authorList>
            <consortium name="US DOE Joint Genome Institute"/>
            <person name="Copeland A."/>
            <person name="Lucas S."/>
            <person name="Lapidus A."/>
            <person name="Barry K."/>
            <person name="Detter J.C."/>
            <person name="Glavina T."/>
            <person name="Hammon N."/>
            <person name="Israni S."/>
            <person name="Pitluck S."/>
            <person name="Di Bartolo G."/>
            <person name="Chain P."/>
            <person name="Schmutz J."/>
            <person name="Larimer F."/>
            <person name="Land M."/>
            <person name="Lykidis A."/>
            <person name="Richardson P."/>
        </authorList>
    </citation>
    <scope>NUCLEOTIDE SEQUENCE</scope>
    <source>
        <strain evidence="3">YX</strain>
    </source>
</reference>
<organism evidence="3">
    <name type="scientific">Thermobifida fusca (strain YX)</name>
    <dbReference type="NCBI Taxonomy" id="269800"/>
    <lineage>
        <taxon>Bacteria</taxon>
        <taxon>Bacillati</taxon>
        <taxon>Actinomycetota</taxon>
        <taxon>Actinomycetes</taxon>
        <taxon>Streptosporangiales</taxon>
        <taxon>Nocardiopsidaceae</taxon>
        <taxon>Thermobifida</taxon>
    </lineage>
</organism>
<sequence length="390" mass="40309">MSGASRGRRTSAATSAGPPSSTPRSGVKWPRQSRGNATASQAVAATTGTSVTRASRVPGDRCMNATMPAPLRGGSGTGIFPRPGTAGAGTAPALARPGSGVLLSPTSRRYDVPRFATKPRKGLLLSAHTPGELWWAAKSVDATRPFLTSYDPATDVRVEMSFATFDNWVAKTANMLVDGLGALPGDTVALALPLHWQSLAWTVACWVTGTTVVLAEADIPEADVVVADASRVDAALASGAREVVGASLHPLGLPMDDCPPAATDYTQEARGYGDVFAPPKGDPQAAALVHGGRSWTGGELADRGRDAARLGKLTAEDRVAIITSDHAPLAALGDDLSKFLGVLSAASSLVLIPSRDSTTLQSRLDMERVTAVVGDFPSPLPPQASYRSLP</sequence>
<dbReference type="InterPro" id="IPR017523">
    <property type="entry name" value="Rv3268"/>
</dbReference>
<feature type="domain" description="AMP-dependent synthetase/ligase" evidence="2">
    <location>
        <begin position="155"/>
        <end position="225"/>
    </location>
</feature>
<dbReference type="eggNOG" id="COG0365">
    <property type="taxonomic scope" value="Bacteria"/>
</dbReference>
<dbReference type="HOGENOM" id="CLU_707748_0_0_11"/>
<name>Q47LW4_THEFY</name>
<protein>
    <recommendedName>
        <fullName evidence="2">AMP-dependent synthetase/ligase domain-containing protein</fullName>
    </recommendedName>
</protein>